<name>A0A7T8GUQ7_CALRO</name>
<dbReference type="Proteomes" id="UP000595437">
    <property type="component" value="Chromosome 13"/>
</dbReference>
<reference evidence="2" key="1">
    <citation type="submission" date="2021-01" db="EMBL/GenBank/DDBJ databases">
        <title>Caligus Genome Assembly.</title>
        <authorList>
            <person name="Gallardo-Escarate C."/>
        </authorList>
    </citation>
    <scope>NUCLEOTIDE SEQUENCE [LARGE SCALE GENOMIC DNA]</scope>
</reference>
<evidence type="ECO:0000313" key="2">
    <source>
        <dbReference type="Proteomes" id="UP000595437"/>
    </source>
</evidence>
<accession>A0A7T8GUQ7</accession>
<organism evidence="1 2">
    <name type="scientific">Caligus rogercresseyi</name>
    <name type="common">Sea louse</name>
    <dbReference type="NCBI Taxonomy" id="217165"/>
    <lineage>
        <taxon>Eukaryota</taxon>
        <taxon>Metazoa</taxon>
        <taxon>Ecdysozoa</taxon>
        <taxon>Arthropoda</taxon>
        <taxon>Crustacea</taxon>
        <taxon>Multicrustacea</taxon>
        <taxon>Hexanauplia</taxon>
        <taxon>Copepoda</taxon>
        <taxon>Siphonostomatoida</taxon>
        <taxon>Caligidae</taxon>
        <taxon>Caligus</taxon>
    </lineage>
</organism>
<sequence>MDVITIKFTQPLRTRRPWEYLKIKMENKRLHNEHMGRYRGLQKYIEYRFSSDKVLEEAITNHENDFIKGQFIW</sequence>
<dbReference type="EMBL" id="CP045902">
    <property type="protein sequence ID" value="QQP38163.1"/>
    <property type="molecule type" value="Genomic_DNA"/>
</dbReference>
<proteinExistence type="predicted"/>
<gene>
    <name evidence="1" type="ORF">FKW44_018666</name>
</gene>
<evidence type="ECO:0000313" key="1">
    <source>
        <dbReference type="EMBL" id="QQP38163.1"/>
    </source>
</evidence>
<dbReference type="AlphaFoldDB" id="A0A7T8GUQ7"/>
<feature type="non-terminal residue" evidence="1">
    <location>
        <position position="73"/>
    </location>
</feature>
<protein>
    <submittedName>
        <fullName evidence="1">Uncharacterized protein</fullName>
    </submittedName>
</protein>
<keyword evidence="2" id="KW-1185">Reference proteome</keyword>